<feature type="signal peptide" evidence="1">
    <location>
        <begin position="1"/>
        <end position="29"/>
    </location>
</feature>
<evidence type="ECO:0000313" key="2">
    <source>
        <dbReference type="EMBL" id="RNB53861.1"/>
    </source>
</evidence>
<accession>A0A3M8ARN5</accession>
<keyword evidence="1" id="KW-0732">Signal</keyword>
<gene>
    <name evidence="2" type="ORF">EDM57_18575</name>
</gene>
<comment type="caution">
    <text evidence="2">The sequence shown here is derived from an EMBL/GenBank/DDBJ whole genome shotgun (WGS) entry which is preliminary data.</text>
</comment>
<evidence type="ECO:0000313" key="3">
    <source>
        <dbReference type="Proteomes" id="UP000268829"/>
    </source>
</evidence>
<organism evidence="2 3">
    <name type="scientific">Brevibacillus gelatini</name>
    <dbReference type="NCBI Taxonomy" id="1655277"/>
    <lineage>
        <taxon>Bacteria</taxon>
        <taxon>Bacillati</taxon>
        <taxon>Bacillota</taxon>
        <taxon>Bacilli</taxon>
        <taxon>Bacillales</taxon>
        <taxon>Paenibacillaceae</taxon>
        <taxon>Brevibacillus</taxon>
    </lineage>
</organism>
<name>A0A3M8ARN5_9BACL</name>
<reference evidence="2 3" key="1">
    <citation type="submission" date="2018-10" db="EMBL/GenBank/DDBJ databases">
        <title>Phylogenomics of Brevibacillus.</title>
        <authorList>
            <person name="Dunlap C."/>
        </authorList>
    </citation>
    <scope>NUCLEOTIDE SEQUENCE [LARGE SCALE GENOMIC DNA]</scope>
    <source>
        <strain evidence="2 3">DSM 100115</strain>
    </source>
</reference>
<keyword evidence="3" id="KW-1185">Reference proteome</keyword>
<protein>
    <recommendedName>
        <fullName evidence="4">Peptidase</fullName>
    </recommendedName>
</protein>
<evidence type="ECO:0008006" key="4">
    <source>
        <dbReference type="Google" id="ProtNLM"/>
    </source>
</evidence>
<dbReference type="OrthoDB" id="2474967at2"/>
<dbReference type="AlphaFoldDB" id="A0A3M8ARN5"/>
<sequence>MKGVSHLSDLKKTVLCVLTGALTVTSVIAAPLAGASTDQSARSVIAANAQGVVPQPVAKGIEKLVRLLPELASRKIVYGGDVDGPGISGVQVSFERAVNGADQGEDSAIFDPATGHLLRLELVPANGAKPAFPTEQQAKTRAENFIAGLVGAGNAYQARAVTEDEGRLTVRMVRKVNNVVLDDAYDSFVSFDASGRLVGFSTLDGRLYEAVNPAALPAPKSVISAAQAVANWKAQRPLELVYLLPDEQGQGKQVAASLAYIVKDGIISQEYTGSALDAFSGKRLAAPATQAQILNVTGTGENWRALTESEARNLLRILFKLESGTLPLAVFEETYDDGQARRFFVWGYFQEGVADSDKKYQLGNFPEGISQGQSQHMMLEIDAGTGRLIRFVYKQAEEQWSTAKTDKSRDRKEAEGVLKRLVPSGSQQLRITDIDHDKYTVIAADPLVGGIPVYRIGQMAEEGMYTITVNSWTGKVEEVSVNRPDHIVFPDRAKALHEQQAMERLLQALPLELTYIHQKDWETGAITWKLGYDLSFRQTRSHCFCGGEAKIDTTVYVDALTGQTIVKE</sequence>
<dbReference type="Proteomes" id="UP000268829">
    <property type="component" value="Unassembled WGS sequence"/>
</dbReference>
<evidence type="ECO:0000256" key="1">
    <source>
        <dbReference type="SAM" id="SignalP"/>
    </source>
</evidence>
<feature type="chain" id="PRO_5039081267" description="Peptidase" evidence="1">
    <location>
        <begin position="30"/>
        <end position="568"/>
    </location>
</feature>
<proteinExistence type="predicted"/>
<dbReference type="EMBL" id="RHHS01000046">
    <property type="protein sequence ID" value="RNB53861.1"/>
    <property type="molecule type" value="Genomic_DNA"/>
</dbReference>